<accession>A0AA37JPN0</accession>
<name>A0AA37JPN0_9FIRM</name>
<feature type="signal peptide" evidence="2">
    <location>
        <begin position="1"/>
        <end position="21"/>
    </location>
</feature>
<dbReference type="AlphaFoldDB" id="A0AA37JPN0"/>
<evidence type="ECO:0000256" key="1">
    <source>
        <dbReference type="SAM" id="MobiDB-lite"/>
    </source>
</evidence>
<dbReference type="PROSITE" id="PS51257">
    <property type="entry name" value="PROKAR_LIPOPROTEIN"/>
    <property type="match status" value="1"/>
</dbReference>
<reference evidence="4" key="1">
    <citation type="submission" date="2022-01" db="EMBL/GenBank/DDBJ databases">
        <title>Novel bile acid biosynthetic pathways are enriched in the microbiome of centenarians.</title>
        <authorList>
            <person name="Sato Y."/>
            <person name="Atarashi K."/>
            <person name="Plichta R.D."/>
            <person name="Arai Y."/>
            <person name="Sasajima S."/>
            <person name="Kearney M.S."/>
            <person name="Suda W."/>
            <person name="Takeshita K."/>
            <person name="Sasaki T."/>
            <person name="Okamoto S."/>
            <person name="Skelly N.A."/>
            <person name="Okamura Y."/>
            <person name="Vlamakis H."/>
            <person name="Li Y."/>
            <person name="Tanoue T."/>
            <person name="Takei H."/>
            <person name="Nittono H."/>
            <person name="Narushima S."/>
            <person name="Irie J."/>
            <person name="Itoh H."/>
            <person name="Moriya K."/>
            <person name="Sugiura Y."/>
            <person name="Suematsu M."/>
            <person name="Moritoki N."/>
            <person name="Shibata S."/>
            <person name="Littman R.D."/>
            <person name="Fischbach A.M."/>
            <person name="Uwamino Y."/>
            <person name="Inoue T."/>
            <person name="Honda A."/>
            <person name="Hattori M."/>
            <person name="Murai T."/>
            <person name="Xavier J.R."/>
            <person name="Hirose N."/>
            <person name="Honda K."/>
        </authorList>
    </citation>
    <scope>NUCLEOTIDE SEQUENCE</scope>
    <source>
        <strain evidence="4">CE91-St55</strain>
    </source>
</reference>
<protein>
    <recommendedName>
        <fullName evidence="3">Type VII secretion system protein EssD-like domain-containing protein</fullName>
    </recommendedName>
</protein>
<feature type="domain" description="Type VII secretion system protein EssD-like" evidence="3">
    <location>
        <begin position="114"/>
        <end position="241"/>
    </location>
</feature>
<evidence type="ECO:0000313" key="4">
    <source>
        <dbReference type="EMBL" id="GKH04767.1"/>
    </source>
</evidence>
<organism evidence="4 5">
    <name type="scientific">Hungatella hathewayi</name>
    <dbReference type="NCBI Taxonomy" id="154046"/>
    <lineage>
        <taxon>Bacteria</taxon>
        <taxon>Bacillati</taxon>
        <taxon>Bacillota</taxon>
        <taxon>Clostridia</taxon>
        <taxon>Lachnospirales</taxon>
        <taxon>Lachnospiraceae</taxon>
        <taxon>Hungatella</taxon>
    </lineage>
</organism>
<evidence type="ECO:0000313" key="5">
    <source>
        <dbReference type="Proteomes" id="UP001055091"/>
    </source>
</evidence>
<feature type="region of interest" description="Disordered" evidence="1">
    <location>
        <begin position="29"/>
        <end position="55"/>
    </location>
</feature>
<dbReference type="SUPFAM" id="SSF57884">
    <property type="entry name" value="Ada DNA repair protein, N-terminal domain (N-Ada 10)"/>
    <property type="match status" value="1"/>
</dbReference>
<evidence type="ECO:0000259" key="3">
    <source>
        <dbReference type="Pfam" id="PF13930"/>
    </source>
</evidence>
<dbReference type="EMBL" id="BQNJ01000003">
    <property type="protein sequence ID" value="GKH04767.1"/>
    <property type="molecule type" value="Genomic_DNA"/>
</dbReference>
<feature type="region of interest" description="Disordered" evidence="1">
    <location>
        <begin position="319"/>
        <end position="340"/>
    </location>
</feature>
<dbReference type="InterPro" id="IPR044929">
    <property type="entry name" value="DNA/RNA_non-sp_Endonuclease_sf"/>
</dbReference>
<gene>
    <name evidence="4" type="ORF">CE91St55_67480</name>
</gene>
<keyword evidence="2" id="KW-0732">Signal</keyword>
<evidence type="ECO:0000256" key="2">
    <source>
        <dbReference type="SAM" id="SignalP"/>
    </source>
</evidence>
<proteinExistence type="predicted"/>
<feature type="chain" id="PRO_5041470014" description="Type VII secretion system protein EssD-like domain-containing protein" evidence="2">
    <location>
        <begin position="22"/>
        <end position="355"/>
    </location>
</feature>
<dbReference type="Gene3D" id="3.40.10.10">
    <property type="entry name" value="DNA Methylphosphotriester Repair Domain"/>
    <property type="match status" value="1"/>
</dbReference>
<dbReference type="InterPro" id="IPR035451">
    <property type="entry name" value="Ada-like_dom_sf"/>
</dbReference>
<dbReference type="Gene3D" id="3.40.570.10">
    <property type="entry name" value="Extracellular Endonuclease, subunit A"/>
    <property type="match status" value="1"/>
</dbReference>
<comment type="caution">
    <text evidence="4">The sequence shown here is derived from an EMBL/GenBank/DDBJ whole genome shotgun (WGS) entry which is preliminary data.</text>
</comment>
<dbReference type="Pfam" id="PF13930">
    <property type="entry name" value="Endonuclea_NS_2"/>
    <property type="match status" value="1"/>
</dbReference>
<dbReference type="Proteomes" id="UP001055091">
    <property type="component" value="Unassembled WGS sequence"/>
</dbReference>
<dbReference type="InterPro" id="IPR044927">
    <property type="entry name" value="Endonuclea_NS_2"/>
</dbReference>
<sequence>MIRLKLWLAGLVLAASVAVSACGNTEAAETTAVENTQVQKEVASEETSEPESAEMTVEGVEVSKEAHESSVVTAPAVTQFDLATVPAYSGQAYVPVNDNVPFFTDGELTTESFETYSSLDSLGRCGVACASVGQDLMPTEDRGTIGQVKPTGWHTVKYDNVDGKYLYNRCHLIGYQLTAENANEENLITGTRYLNIEGMLPFENMVADYVKETGNHVMYRVTPVFEGENLVASGVLMEGKSVEDDGEGVLFCVYAYNVQPGISIDYATGDSVSAGAEQEAAAAQPQTEVVEQPETAAQEEVPQGETYILNTSTKKFHRPGCSSVGQMKESNKEEFTGSRDNVIARGYDPCKRCNP</sequence>
<dbReference type="RefSeq" id="WP_244053305.1">
    <property type="nucleotide sequence ID" value="NZ_BQNJ01000003.1"/>
</dbReference>